<feature type="non-terminal residue" evidence="1">
    <location>
        <position position="95"/>
    </location>
</feature>
<evidence type="ECO:0000313" key="2">
    <source>
        <dbReference type="Proteomes" id="UP000237105"/>
    </source>
</evidence>
<comment type="caution">
    <text evidence="1">The sequence shown here is derived from an EMBL/GenBank/DDBJ whole genome shotgun (WGS) entry which is preliminary data.</text>
</comment>
<organism evidence="1 2">
    <name type="scientific">Parasponia andersonii</name>
    <name type="common">Sponia andersonii</name>
    <dbReference type="NCBI Taxonomy" id="3476"/>
    <lineage>
        <taxon>Eukaryota</taxon>
        <taxon>Viridiplantae</taxon>
        <taxon>Streptophyta</taxon>
        <taxon>Embryophyta</taxon>
        <taxon>Tracheophyta</taxon>
        <taxon>Spermatophyta</taxon>
        <taxon>Magnoliopsida</taxon>
        <taxon>eudicotyledons</taxon>
        <taxon>Gunneridae</taxon>
        <taxon>Pentapetalae</taxon>
        <taxon>rosids</taxon>
        <taxon>fabids</taxon>
        <taxon>Rosales</taxon>
        <taxon>Cannabaceae</taxon>
        <taxon>Parasponia</taxon>
    </lineage>
</organism>
<dbReference type="Proteomes" id="UP000237105">
    <property type="component" value="Unassembled WGS sequence"/>
</dbReference>
<dbReference type="AlphaFoldDB" id="A0A2P5CE39"/>
<dbReference type="EMBL" id="JXTB01000141">
    <property type="protein sequence ID" value="PON59298.1"/>
    <property type="molecule type" value="Genomic_DNA"/>
</dbReference>
<proteinExistence type="predicted"/>
<gene>
    <name evidence="1" type="ORF">PanWU01x14_160470</name>
</gene>
<dbReference type="OrthoDB" id="1095660at2759"/>
<reference evidence="2" key="1">
    <citation type="submission" date="2016-06" db="EMBL/GenBank/DDBJ databases">
        <title>Parallel loss of symbiosis genes in relatives of nitrogen-fixing non-legume Parasponia.</title>
        <authorList>
            <person name="Van Velzen R."/>
            <person name="Holmer R."/>
            <person name="Bu F."/>
            <person name="Rutten L."/>
            <person name="Van Zeijl A."/>
            <person name="Liu W."/>
            <person name="Santuari L."/>
            <person name="Cao Q."/>
            <person name="Sharma T."/>
            <person name="Shen D."/>
            <person name="Roswanjaya Y."/>
            <person name="Wardhani T."/>
            <person name="Kalhor M.S."/>
            <person name="Jansen J."/>
            <person name="Van den Hoogen J."/>
            <person name="Gungor B."/>
            <person name="Hartog M."/>
            <person name="Hontelez J."/>
            <person name="Verver J."/>
            <person name="Yang W.-C."/>
            <person name="Schijlen E."/>
            <person name="Repin R."/>
            <person name="Schilthuizen M."/>
            <person name="Schranz E."/>
            <person name="Heidstra R."/>
            <person name="Miyata K."/>
            <person name="Fedorova E."/>
            <person name="Kohlen W."/>
            <person name="Bisseling T."/>
            <person name="Smit S."/>
            <person name="Geurts R."/>
        </authorList>
    </citation>
    <scope>NUCLEOTIDE SEQUENCE [LARGE SCALE GENOMIC DNA]</scope>
    <source>
        <strain evidence="2">cv. WU1-14</strain>
    </source>
</reference>
<accession>A0A2P5CE39</accession>
<keyword evidence="2" id="KW-1185">Reference proteome</keyword>
<protein>
    <submittedName>
        <fullName evidence="1">Uncharacterized protein</fullName>
    </submittedName>
</protein>
<sequence>MVIWSEYSALWHVGGVIAILEENVSSGFEASLAFTALARGKWTRGTILMVLDLASRVGLRLPTLFPMWGFNYYSSVWYKVLETYLVFVGRVMSWT</sequence>
<evidence type="ECO:0000313" key="1">
    <source>
        <dbReference type="EMBL" id="PON59298.1"/>
    </source>
</evidence>
<name>A0A2P5CE39_PARAD</name>